<keyword evidence="1" id="KW-1133">Transmembrane helix</keyword>
<feature type="transmembrane region" description="Helical" evidence="1">
    <location>
        <begin position="42"/>
        <end position="62"/>
    </location>
</feature>
<evidence type="ECO:0000313" key="2">
    <source>
        <dbReference type="EMBL" id="QTB60133.1"/>
    </source>
</evidence>
<dbReference type="RefSeq" id="WP_004545536.1">
    <property type="nucleotide sequence ID" value="NZ_CP023776.1"/>
</dbReference>
<organism evidence="2">
    <name type="scientific">Burkholderia pseudomallei</name>
    <name type="common">Pseudomonas pseudomallei</name>
    <dbReference type="NCBI Taxonomy" id="28450"/>
    <lineage>
        <taxon>Bacteria</taxon>
        <taxon>Pseudomonadati</taxon>
        <taxon>Pseudomonadota</taxon>
        <taxon>Betaproteobacteria</taxon>
        <taxon>Burkholderiales</taxon>
        <taxon>Burkholderiaceae</taxon>
        <taxon>Burkholderia</taxon>
        <taxon>pseudomallei group</taxon>
    </lineage>
</organism>
<accession>A0A8A4DMX0</accession>
<sequence length="217" mass="23649">MNSKELRAEQLPRDTAVGLGGFALGLTIACLIAHLPGSSSEWASWVQAVGSIFAIAGAFLVARYQAQHQMTQLLRSSAQARVIEAELAFVVATDAVAAITVANQYIANFINGSVFKFDLDRLSDVQLSLRTLYGRGVPPDVLSSVIDIQRFVTYSVRAIQQRNENSGATYLKQESRDKARSRVKSANEASRKIEHWLSGERAKLGLKPANSLREADG</sequence>
<proteinExistence type="predicted"/>
<dbReference type="PROSITE" id="PS51257">
    <property type="entry name" value="PROKAR_LIPOPROTEIN"/>
    <property type="match status" value="1"/>
</dbReference>
<evidence type="ECO:0000256" key="1">
    <source>
        <dbReference type="SAM" id="Phobius"/>
    </source>
</evidence>
<protein>
    <recommendedName>
        <fullName evidence="3">Lipoprotein</fullName>
    </recommendedName>
</protein>
<gene>
    <name evidence="2" type="ORF">J3D99_19310</name>
</gene>
<dbReference type="AlphaFoldDB" id="A0A8A4DMX0"/>
<keyword evidence="1" id="KW-0472">Membrane</keyword>
<dbReference type="EMBL" id="CP071754">
    <property type="protein sequence ID" value="QTB60133.1"/>
    <property type="molecule type" value="Genomic_DNA"/>
</dbReference>
<name>A0A8A4DMX0_BURPE</name>
<reference evidence="2" key="1">
    <citation type="submission" date="2021-03" db="EMBL/GenBank/DDBJ databases">
        <title>Complete genome of Burkholderia pseudomallei_VBP364.</title>
        <authorList>
            <person name="Balaji V."/>
            <person name="Yamuna B."/>
            <person name="Monisha P."/>
        </authorList>
    </citation>
    <scope>NUCLEOTIDE SEQUENCE</scope>
    <source>
        <strain evidence="2">VBP364</strain>
    </source>
</reference>
<evidence type="ECO:0008006" key="3">
    <source>
        <dbReference type="Google" id="ProtNLM"/>
    </source>
</evidence>
<keyword evidence="1" id="KW-0812">Transmembrane</keyword>
<feature type="transmembrane region" description="Helical" evidence="1">
    <location>
        <begin position="16"/>
        <end position="36"/>
    </location>
</feature>